<dbReference type="RefSeq" id="WP_078922770.1">
    <property type="nucleotide sequence ID" value="NZ_FUYB01000010.1"/>
</dbReference>
<reference evidence="2 3" key="1">
    <citation type="submission" date="2017-02" db="EMBL/GenBank/DDBJ databases">
        <authorList>
            <person name="Peterson S.W."/>
        </authorList>
    </citation>
    <scope>NUCLEOTIDE SEQUENCE [LARGE SCALE GENOMIC DNA]</scope>
    <source>
        <strain evidence="2 3">ATCC 49788</strain>
    </source>
</reference>
<sequence length="133" mass="15406">MLNNITDWLAQHHTLLYWFGITSFFMFVLSLLLLPWLLNKIPADYFMHKEEKHKFNPFNPINIIRNLLGLCILICGVFMLILPGQGILGILLGLTLMNFPGKYSIERWVVTRKGVLESINWIRKKGGQPPLQV</sequence>
<protein>
    <submittedName>
        <fullName evidence="2">Putative transmembrane protein (PGPGW)</fullName>
    </submittedName>
</protein>
<evidence type="ECO:0000313" key="2">
    <source>
        <dbReference type="EMBL" id="SKA82433.1"/>
    </source>
</evidence>
<organism evidence="2 3">
    <name type="scientific">Thiothrix eikelboomii</name>
    <dbReference type="NCBI Taxonomy" id="92487"/>
    <lineage>
        <taxon>Bacteria</taxon>
        <taxon>Pseudomonadati</taxon>
        <taxon>Pseudomonadota</taxon>
        <taxon>Gammaproteobacteria</taxon>
        <taxon>Thiotrichales</taxon>
        <taxon>Thiotrichaceae</taxon>
        <taxon>Thiothrix</taxon>
    </lineage>
</organism>
<feature type="transmembrane region" description="Helical" evidence="1">
    <location>
        <begin position="15"/>
        <end position="38"/>
    </location>
</feature>
<keyword evidence="1" id="KW-0472">Membrane</keyword>
<evidence type="ECO:0000313" key="3">
    <source>
        <dbReference type="Proteomes" id="UP000190460"/>
    </source>
</evidence>
<keyword evidence="1 2" id="KW-0812">Transmembrane</keyword>
<dbReference type="EMBL" id="FUYB01000010">
    <property type="protein sequence ID" value="SKA82433.1"/>
    <property type="molecule type" value="Genomic_DNA"/>
</dbReference>
<feature type="transmembrane region" description="Helical" evidence="1">
    <location>
        <begin position="59"/>
        <end position="81"/>
    </location>
</feature>
<dbReference type="Proteomes" id="UP000190460">
    <property type="component" value="Unassembled WGS sequence"/>
</dbReference>
<keyword evidence="3" id="KW-1185">Reference proteome</keyword>
<proteinExistence type="predicted"/>
<name>A0A1T4WYH3_9GAMM</name>
<dbReference type="STRING" id="92487.SAMN02745130_02294"/>
<accession>A0A1T4WYH3</accession>
<gene>
    <name evidence="2" type="ORF">SAMN02745130_02294</name>
</gene>
<evidence type="ECO:0000256" key="1">
    <source>
        <dbReference type="SAM" id="Phobius"/>
    </source>
</evidence>
<keyword evidence="1" id="KW-1133">Transmembrane helix</keyword>
<dbReference type="AlphaFoldDB" id="A0A1T4WYH3"/>